<proteinExistence type="predicted"/>
<name>A0A3P3F5X5_9HYPH</name>
<feature type="domain" description="EamA" evidence="7">
    <location>
        <begin position="5"/>
        <end position="133"/>
    </location>
</feature>
<dbReference type="InterPro" id="IPR037185">
    <property type="entry name" value="EmrE-like"/>
</dbReference>
<feature type="transmembrane region" description="Helical" evidence="6">
    <location>
        <begin position="242"/>
        <end position="261"/>
    </location>
</feature>
<dbReference type="Proteomes" id="UP000273786">
    <property type="component" value="Unassembled WGS sequence"/>
</dbReference>
<feature type="transmembrane region" description="Helical" evidence="6">
    <location>
        <begin position="267"/>
        <end position="285"/>
    </location>
</feature>
<reference evidence="8 9" key="1">
    <citation type="submission" date="2018-11" db="EMBL/GenBank/DDBJ databases">
        <title>the genome of Mesorhizobium tamadayense DSM 28320.</title>
        <authorList>
            <person name="Gao J."/>
        </authorList>
    </citation>
    <scope>NUCLEOTIDE SEQUENCE [LARGE SCALE GENOMIC DNA]</scope>
    <source>
        <strain evidence="8 9">DSM 28320</strain>
    </source>
</reference>
<keyword evidence="2" id="KW-1003">Cell membrane</keyword>
<protein>
    <submittedName>
        <fullName evidence="8">DMT family transporter</fullName>
    </submittedName>
</protein>
<evidence type="ECO:0000259" key="7">
    <source>
        <dbReference type="Pfam" id="PF00892"/>
    </source>
</evidence>
<evidence type="ECO:0000313" key="9">
    <source>
        <dbReference type="Proteomes" id="UP000273786"/>
    </source>
</evidence>
<keyword evidence="9" id="KW-1185">Reference proteome</keyword>
<comment type="subcellular location">
    <subcellularLocation>
        <location evidence="1">Cell membrane</location>
        <topology evidence="1">Multi-pass membrane protein</topology>
    </subcellularLocation>
</comment>
<feature type="transmembrane region" description="Helical" evidence="6">
    <location>
        <begin position="31"/>
        <end position="52"/>
    </location>
</feature>
<organism evidence="8 9">
    <name type="scientific">Mesorhizobium tamadayense</name>
    <dbReference type="NCBI Taxonomy" id="425306"/>
    <lineage>
        <taxon>Bacteria</taxon>
        <taxon>Pseudomonadati</taxon>
        <taxon>Pseudomonadota</taxon>
        <taxon>Alphaproteobacteria</taxon>
        <taxon>Hyphomicrobiales</taxon>
        <taxon>Phyllobacteriaceae</taxon>
        <taxon>Mesorhizobium</taxon>
    </lineage>
</organism>
<keyword evidence="5 6" id="KW-0472">Membrane</keyword>
<dbReference type="InterPro" id="IPR051258">
    <property type="entry name" value="Diverse_Substrate_Transporter"/>
</dbReference>
<feature type="transmembrane region" description="Helical" evidence="6">
    <location>
        <begin position="7"/>
        <end position="25"/>
    </location>
</feature>
<evidence type="ECO:0000256" key="1">
    <source>
        <dbReference type="ARBA" id="ARBA00004651"/>
    </source>
</evidence>
<keyword evidence="3 6" id="KW-0812">Transmembrane</keyword>
<comment type="caution">
    <text evidence="8">The sequence shown here is derived from an EMBL/GenBank/DDBJ whole genome shotgun (WGS) entry which is preliminary data.</text>
</comment>
<keyword evidence="4 6" id="KW-1133">Transmembrane helix</keyword>
<dbReference type="PANTHER" id="PTHR42920:SF5">
    <property type="entry name" value="EAMA DOMAIN-CONTAINING PROTEIN"/>
    <property type="match status" value="1"/>
</dbReference>
<dbReference type="InterPro" id="IPR000620">
    <property type="entry name" value="EamA_dom"/>
</dbReference>
<gene>
    <name evidence="8" type="ORF">EH240_28965</name>
</gene>
<accession>A0A3P3F5X5</accession>
<evidence type="ECO:0000256" key="6">
    <source>
        <dbReference type="SAM" id="Phobius"/>
    </source>
</evidence>
<evidence type="ECO:0000256" key="5">
    <source>
        <dbReference type="ARBA" id="ARBA00023136"/>
    </source>
</evidence>
<feature type="transmembrane region" description="Helical" evidence="6">
    <location>
        <begin position="64"/>
        <end position="82"/>
    </location>
</feature>
<feature type="transmembrane region" description="Helical" evidence="6">
    <location>
        <begin position="88"/>
        <end position="109"/>
    </location>
</feature>
<evidence type="ECO:0000313" key="8">
    <source>
        <dbReference type="EMBL" id="RRH93666.1"/>
    </source>
</evidence>
<feature type="transmembrane region" description="Helical" evidence="6">
    <location>
        <begin position="149"/>
        <end position="167"/>
    </location>
</feature>
<dbReference type="EMBL" id="RQXT01000049">
    <property type="protein sequence ID" value="RRH93666.1"/>
    <property type="molecule type" value="Genomic_DNA"/>
</dbReference>
<dbReference type="SUPFAM" id="SSF103481">
    <property type="entry name" value="Multidrug resistance efflux transporter EmrE"/>
    <property type="match status" value="2"/>
</dbReference>
<feature type="transmembrane region" description="Helical" evidence="6">
    <location>
        <begin position="116"/>
        <end position="133"/>
    </location>
</feature>
<sequence length="298" mass="31384">MITAHSVALLVPVMWGLYWIPARYVEASTGTGVWGTVYVVIVACVVLAPAAWRYRTSLYSSNCYALISTGLGGASFALYAAGLLYGSVAVVVVLYYLTPVWSVLIARLWLKQETSLTRYAAIVIGMVGIFLVLKGNNTGIPLPQEVGDWLGLGGGILWSIASTGIYIHSRLDSYSSNFVFSVGAFLSAVLLACVMAAPSLETGHSIDYGTGIPAIIIIGVGWWAVALTGFLWAARLLEPTRLGIFMMTEVAAGAVSAALFAGEPYGVLMLVGTVLVIVAGLMAAASPSTPLAADNCRY</sequence>
<dbReference type="AlphaFoldDB" id="A0A3P3F5X5"/>
<dbReference type="PANTHER" id="PTHR42920">
    <property type="entry name" value="OS03G0707200 PROTEIN-RELATED"/>
    <property type="match status" value="1"/>
</dbReference>
<feature type="transmembrane region" description="Helical" evidence="6">
    <location>
        <begin position="212"/>
        <end position="233"/>
    </location>
</feature>
<dbReference type="GO" id="GO:0005886">
    <property type="term" value="C:plasma membrane"/>
    <property type="evidence" value="ECO:0007669"/>
    <property type="project" value="UniProtKB-SubCell"/>
</dbReference>
<evidence type="ECO:0000256" key="2">
    <source>
        <dbReference type="ARBA" id="ARBA00022475"/>
    </source>
</evidence>
<feature type="transmembrane region" description="Helical" evidence="6">
    <location>
        <begin position="179"/>
        <end position="200"/>
    </location>
</feature>
<dbReference type="OrthoDB" id="7340103at2"/>
<evidence type="ECO:0000256" key="4">
    <source>
        <dbReference type="ARBA" id="ARBA00022989"/>
    </source>
</evidence>
<evidence type="ECO:0000256" key="3">
    <source>
        <dbReference type="ARBA" id="ARBA00022692"/>
    </source>
</evidence>
<dbReference type="Pfam" id="PF00892">
    <property type="entry name" value="EamA"/>
    <property type="match status" value="1"/>
</dbReference>